<dbReference type="SUPFAM" id="SSF48726">
    <property type="entry name" value="Immunoglobulin"/>
    <property type="match status" value="2"/>
</dbReference>
<dbReference type="Gene3D" id="2.60.40.10">
    <property type="entry name" value="Immunoglobulins"/>
    <property type="match status" value="2"/>
</dbReference>
<dbReference type="InterPro" id="IPR003006">
    <property type="entry name" value="Ig/MHC_CS"/>
</dbReference>
<dbReference type="InterPro" id="IPR007110">
    <property type="entry name" value="Ig-like_dom"/>
</dbReference>
<organism evidence="5 6">
    <name type="scientific">Pelobates cultripes</name>
    <name type="common">Western spadefoot toad</name>
    <dbReference type="NCBI Taxonomy" id="61616"/>
    <lineage>
        <taxon>Eukaryota</taxon>
        <taxon>Metazoa</taxon>
        <taxon>Chordata</taxon>
        <taxon>Craniata</taxon>
        <taxon>Vertebrata</taxon>
        <taxon>Euteleostomi</taxon>
        <taxon>Amphibia</taxon>
        <taxon>Batrachia</taxon>
        <taxon>Anura</taxon>
        <taxon>Pelobatoidea</taxon>
        <taxon>Pelobatidae</taxon>
        <taxon>Pelobates</taxon>
    </lineage>
</organism>
<dbReference type="InterPro" id="IPR050380">
    <property type="entry name" value="Immune_Resp_Modulators"/>
</dbReference>
<evidence type="ECO:0000256" key="1">
    <source>
        <dbReference type="ARBA" id="ARBA00023319"/>
    </source>
</evidence>
<dbReference type="InterPro" id="IPR003599">
    <property type="entry name" value="Ig_sub"/>
</dbReference>
<feature type="domain" description="Ig-like" evidence="4">
    <location>
        <begin position="131"/>
        <end position="231"/>
    </location>
</feature>
<dbReference type="EMBL" id="OW240917">
    <property type="protein sequence ID" value="CAH2302958.1"/>
    <property type="molecule type" value="Genomic_DNA"/>
</dbReference>
<dbReference type="Proteomes" id="UP001295444">
    <property type="component" value="Chromosome 06"/>
</dbReference>
<dbReference type="Pfam" id="PF07686">
    <property type="entry name" value="V-set"/>
    <property type="match status" value="1"/>
</dbReference>
<dbReference type="PANTHER" id="PTHR23411">
    <property type="entry name" value="TAPASIN"/>
    <property type="match status" value="1"/>
</dbReference>
<protein>
    <submittedName>
        <fullName evidence="5">Tapasin-like isoform X2</fullName>
    </submittedName>
</protein>
<dbReference type="SMART" id="SM00407">
    <property type="entry name" value="IGc1"/>
    <property type="match status" value="1"/>
</dbReference>
<dbReference type="Pfam" id="PF07654">
    <property type="entry name" value="C1-set"/>
    <property type="match status" value="1"/>
</dbReference>
<keyword evidence="3" id="KW-0732">Signal</keyword>
<dbReference type="InterPro" id="IPR013106">
    <property type="entry name" value="Ig_V-set"/>
</dbReference>
<dbReference type="PROSITE" id="PS50835">
    <property type="entry name" value="IG_LIKE"/>
    <property type="match status" value="2"/>
</dbReference>
<dbReference type="SMART" id="SM00409">
    <property type="entry name" value="IG"/>
    <property type="match status" value="1"/>
</dbReference>
<accession>A0AAD1SP49</accession>
<gene>
    <name evidence="5" type="ORF">PECUL_23A061721</name>
</gene>
<sequence>MKFFIWLWIFLPFSDLMEVKTNTPETTSMLGKDVLLDCHFINAGSVKLEDIAVKWTVDRRSQVKTIYLFDGKTEQYHKDRITLDLMLIKEGNASIHLQDVTLEDEGDYKCTILITPDVGSSTVLLKVAAQPSVALAPVNPHLSHGETKTFFCEASQFYPQDIEIIWLLKSHGEEVPLTTKICTGLPSLIDNGTFNVSSQISMIFTEEDAGSVYICEVNHESLPRPLRRNTTILFAIPEMIPRDTGFIVGVVSVILITLVVFLGVGIMYQKQFAKAPPLSDVILPDFVPANEAMNVICNINGFRPPHQHSVVPSKPKS</sequence>
<evidence type="ECO:0000259" key="4">
    <source>
        <dbReference type="PROSITE" id="PS50835"/>
    </source>
</evidence>
<reference evidence="5" key="1">
    <citation type="submission" date="2022-03" db="EMBL/GenBank/DDBJ databases">
        <authorList>
            <person name="Alioto T."/>
            <person name="Alioto T."/>
            <person name="Gomez Garrido J."/>
        </authorList>
    </citation>
    <scope>NUCLEOTIDE SEQUENCE</scope>
</reference>
<feature type="signal peptide" evidence="3">
    <location>
        <begin position="1"/>
        <end position="21"/>
    </location>
</feature>
<dbReference type="InterPro" id="IPR013783">
    <property type="entry name" value="Ig-like_fold"/>
</dbReference>
<dbReference type="AlphaFoldDB" id="A0AAD1SP49"/>
<evidence type="ECO:0000256" key="2">
    <source>
        <dbReference type="SAM" id="Phobius"/>
    </source>
</evidence>
<keyword evidence="2" id="KW-0812">Transmembrane</keyword>
<proteinExistence type="predicted"/>
<feature type="chain" id="PRO_5042261148" evidence="3">
    <location>
        <begin position="22"/>
        <end position="317"/>
    </location>
</feature>
<feature type="transmembrane region" description="Helical" evidence="2">
    <location>
        <begin position="246"/>
        <end position="268"/>
    </location>
</feature>
<keyword evidence="1" id="KW-0393">Immunoglobulin domain</keyword>
<name>A0AAD1SP49_PELCU</name>
<dbReference type="InterPro" id="IPR003597">
    <property type="entry name" value="Ig_C1-set"/>
</dbReference>
<keyword evidence="2" id="KW-0472">Membrane</keyword>
<evidence type="ECO:0000313" key="5">
    <source>
        <dbReference type="EMBL" id="CAH2302958.1"/>
    </source>
</evidence>
<dbReference type="InterPro" id="IPR036179">
    <property type="entry name" value="Ig-like_dom_sf"/>
</dbReference>
<evidence type="ECO:0000313" key="6">
    <source>
        <dbReference type="Proteomes" id="UP001295444"/>
    </source>
</evidence>
<keyword evidence="2" id="KW-1133">Transmembrane helix</keyword>
<feature type="domain" description="Ig-like" evidence="4">
    <location>
        <begin position="12"/>
        <end position="112"/>
    </location>
</feature>
<dbReference type="PROSITE" id="PS00290">
    <property type="entry name" value="IG_MHC"/>
    <property type="match status" value="1"/>
</dbReference>
<keyword evidence="6" id="KW-1185">Reference proteome</keyword>
<evidence type="ECO:0000256" key="3">
    <source>
        <dbReference type="SAM" id="SignalP"/>
    </source>
</evidence>